<feature type="signal peptide" evidence="1">
    <location>
        <begin position="1"/>
        <end position="20"/>
    </location>
</feature>
<evidence type="ECO:0000313" key="2">
    <source>
        <dbReference type="EMBL" id="PYI14368.1"/>
    </source>
</evidence>
<proteinExistence type="predicted"/>
<feature type="chain" id="PRO_5015858724" evidence="1">
    <location>
        <begin position="21"/>
        <end position="153"/>
    </location>
</feature>
<name>A0A2V5GTA6_ASPV1</name>
<evidence type="ECO:0000256" key="1">
    <source>
        <dbReference type="SAM" id="SignalP"/>
    </source>
</evidence>
<protein>
    <submittedName>
        <fullName evidence="2">Uncharacterized protein</fullName>
    </submittedName>
</protein>
<evidence type="ECO:0000313" key="3">
    <source>
        <dbReference type="Proteomes" id="UP000249829"/>
    </source>
</evidence>
<accession>A0A2V5GTA6</accession>
<reference evidence="2 3" key="1">
    <citation type="submission" date="2018-02" db="EMBL/GenBank/DDBJ databases">
        <title>The genomes of Aspergillus section Nigri reveals drivers in fungal speciation.</title>
        <authorList>
            <consortium name="DOE Joint Genome Institute"/>
            <person name="Vesth T.C."/>
            <person name="Nybo J."/>
            <person name="Theobald S."/>
            <person name="Brandl J."/>
            <person name="Frisvad J.C."/>
            <person name="Nielsen K.F."/>
            <person name="Lyhne E.K."/>
            <person name="Kogle M.E."/>
            <person name="Kuo A."/>
            <person name="Riley R."/>
            <person name="Clum A."/>
            <person name="Nolan M."/>
            <person name="Lipzen A."/>
            <person name="Salamov A."/>
            <person name="Henrissat B."/>
            <person name="Wiebenga A."/>
            <person name="De vries R.P."/>
            <person name="Grigoriev I.V."/>
            <person name="Mortensen U.H."/>
            <person name="Andersen M.R."/>
            <person name="Baker S.E."/>
        </authorList>
    </citation>
    <scope>NUCLEOTIDE SEQUENCE [LARGE SCALE GENOMIC DNA]</scope>
    <source>
        <strain evidence="2 3">CBS 115571</strain>
    </source>
</reference>
<gene>
    <name evidence="2" type="ORF">BO99DRAFT_24183</name>
</gene>
<dbReference type="EMBL" id="KZ825213">
    <property type="protein sequence ID" value="PYI14368.1"/>
    <property type="molecule type" value="Genomic_DNA"/>
</dbReference>
<dbReference type="AlphaFoldDB" id="A0A2V5GTA6"/>
<dbReference type="Proteomes" id="UP000249829">
    <property type="component" value="Unassembled WGS sequence"/>
</dbReference>
<keyword evidence="1" id="KW-0732">Signal</keyword>
<keyword evidence="3" id="KW-1185">Reference proteome</keyword>
<sequence>MLATSFPLLFPSALLRLVHTIINAIIPTCPGTDILPFWTFPYHPYKLAQKAHRAHRAHREPPLPSGSRARTLPLTPIIPIQRSAHALCHQPGTNCLALFGAPSHHAPPTHISDSPPPVEFLAEHRLPACLPAYLSARFDLFIFLLCSIKKRIA</sequence>
<organism evidence="2 3">
    <name type="scientific">Aspergillus violaceofuscus (strain CBS 115571)</name>
    <dbReference type="NCBI Taxonomy" id="1450538"/>
    <lineage>
        <taxon>Eukaryota</taxon>
        <taxon>Fungi</taxon>
        <taxon>Dikarya</taxon>
        <taxon>Ascomycota</taxon>
        <taxon>Pezizomycotina</taxon>
        <taxon>Eurotiomycetes</taxon>
        <taxon>Eurotiomycetidae</taxon>
        <taxon>Eurotiales</taxon>
        <taxon>Aspergillaceae</taxon>
        <taxon>Aspergillus</taxon>
    </lineage>
</organism>